<dbReference type="PANTHER" id="PTHR35841">
    <property type="entry name" value="PHOSPHONATES-BINDING PERIPLASMIC PROTEIN"/>
    <property type="match status" value="1"/>
</dbReference>
<dbReference type="RefSeq" id="WP_142588852.1">
    <property type="nucleotide sequence ID" value="NZ_CABFWE030000008.1"/>
</dbReference>
<dbReference type="PANTHER" id="PTHR35841:SF1">
    <property type="entry name" value="PHOSPHONATES-BINDING PERIPLASMIC PROTEIN"/>
    <property type="match status" value="1"/>
</dbReference>
<evidence type="ECO:0000256" key="3">
    <source>
        <dbReference type="SAM" id="SignalP"/>
    </source>
</evidence>
<name>A0ABM8PT60_9HYPH</name>
<proteinExistence type="inferred from homology"/>
<dbReference type="InterPro" id="IPR005770">
    <property type="entry name" value="PhnD"/>
</dbReference>
<dbReference type="Gene3D" id="3.40.190.10">
    <property type="entry name" value="Periplasmic binding protein-like II"/>
    <property type="match status" value="2"/>
</dbReference>
<dbReference type="Pfam" id="PF12974">
    <property type="entry name" value="Phosphonate-bd"/>
    <property type="match status" value="1"/>
</dbReference>
<keyword evidence="2 3" id="KW-0732">Signal</keyword>
<keyword evidence="5" id="KW-1185">Reference proteome</keyword>
<dbReference type="NCBIfam" id="TIGR01098">
    <property type="entry name" value="3A0109s03R"/>
    <property type="match status" value="1"/>
</dbReference>
<organism evidence="4 5">
    <name type="scientific">Pseudorhizobium halotolerans</name>
    <dbReference type="NCBI Taxonomy" id="1233081"/>
    <lineage>
        <taxon>Bacteria</taxon>
        <taxon>Pseudomonadati</taxon>
        <taxon>Pseudomonadota</taxon>
        <taxon>Alphaproteobacteria</taxon>
        <taxon>Hyphomicrobiales</taxon>
        <taxon>Rhizobiaceae</taxon>
        <taxon>Rhizobium/Agrobacterium group</taxon>
        <taxon>Pseudorhizobium</taxon>
    </lineage>
</organism>
<sequence>MRRYHALAASIVLAATVSVGAFAATEPPCHQRADLNEAYCDANGDLVADLPADPSRWRNPDTLVWAFAPIEDPAVYAQLFRPFTQHLSSCLDRQIVYYPVQSVAAEIGAMRAGRLHFAGFSTGPTVEAVNTAGAVPFAAKGQKDEVRGYHLIAIVRADKPYRTLQDLKGKRVAHVSPGSNSGNVAARALFPTQGLVPDVDYRPIMSGAHDKSVMGVISGDYDMAAVASDVVERLVERGAIDPSAIRILYESPLFPTSAFAHAHDLHPDLTTKLKSCFFSFRFPAQMSAAFNGDEQFLPVRYDKEWQTVREVTAAVGALPD</sequence>
<dbReference type="EMBL" id="CABFWE030000008">
    <property type="protein sequence ID" value="CAD7047012.1"/>
    <property type="molecule type" value="Genomic_DNA"/>
</dbReference>
<feature type="signal peptide" evidence="3">
    <location>
        <begin position="1"/>
        <end position="23"/>
    </location>
</feature>
<protein>
    <submittedName>
        <fullName evidence="4">Phosphate/phosphite/phosphonate ABC transporter substrate-binding protein</fullName>
    </submittedName>
</protein>
<evidence type="ECO:0000256" key="1">
    <source>
        <dbReference type="ARBA" id="ARBA00007162"/>
    </source>
</evidence>
<evidence type="ECO:0000313" key="5">
    <source>
        <dbReference type="Proteomes" id="UP000601041"/>
    </source>
</evidence>
<accession>A0ABM8PT60</accession>
<reference evidence="4 5" key="1">
    <citation type="submission" date="2020-11" db="EMBL/GenBank/DDBJ databases">
        <authorList>
            <person name="Lassalle F."/>
        </authorList>
    </citation>
    <scope>NUCLEOTIDE SEQUENCE [LARGE SCALE GENOMIC DNA]</scope>
    <source>
        <strain evidence="4 5">AB21</strain>
    </source>
</reference>
<dbReference type="Proteomes" id="UP000601041">
    <property type="component" value="Unassembled WGS sequence"/>
</dbReference>
<dbReference type="SUPFAM" id="SSF53850">
    <property type="entry name" value="Periplasmic binding protein-like II"/>
    <property type="match status" value="1"/>
</dbReference>
<comment type="caution">
    <text evidence="4">The sequence shown here is derived from an EMBL/GenBank/DDBJ whole genome shotgun (WGS) entry which is preliminary data.</text>
</comment>
<gene>
    <name evidence="4" type="ORF">RHAB21_03752</name>
</gene>
<comment type="similarity">
    <text evidence="1">Belongs to the phosphate/phosphite/phosphonate binding protein family.</text>
</comment>
<feature type="chain" id="PRO_5045156165" evidence="3">
    <location>
        <begin position="24"/>
        <end position="320"/>
    </location>
</feature>
<evidence type="ECO:0000313" key="4">
    <source>
        <dbReference type="EMBL" id="CAD7047012.1"/>
    </source>
</evidence>
<evidence type="ECO:0000256" key="2">
    <source>
        <dbReference type="ARBA" id="ARBA00022729"/>
    </source>
</evidence>